<dbReference type="PROSITE" id="PS51725">
    <property type="entry name" value="ABM"/>
    <property type="match status" value="1"/>
</dbReference>
<name>A0A927MLS2_9BACL</name>
<dbReference type="SUPFAM" id="SSF54909">
    <property type="entry name" value="Dimeric alpha+beta barrel"/>
    <property type="match status" value="1"/>
</dbReference>
<dbReference type="RefSeq" id="WP_225942055.1">
    <property type="nucleotide sequence ID" value="NZ_JADBEL010000012.1"/>
</dbReference>
<dbReference type="Pfam" id="PF03992">
    <property type="entry name" value="ABM"/>
    <property type="match status" value="1"/>
</dbReference>
<comment type="caution">
    <text evidence="2">The sequence shown here is derived from an EMBL/GenBank/DDBJ whole genome shotgun (WGS) entry which is preliminary data.</text>
</comment>
<accession>A0A927MLS2</accession>
<feature type="domain" description="ABM" evidence="1">
    <location>
        <begin position="4"/>
        <end position="96"/>
    </location>
</feature>
<dbReference type="InterPro" id="IPR011008">
    <property type="entry name" value="Dimeric_a/b-barrel"/>
</dbReference>
<proteinExistence type="predicted"/>
<sequence length="112" mass="13083">MKMMTAVNTIRIEKGQVDDILVRFKTAKSVHTFEGFILMEVLKKENSSEYDELKICTTWEDRTFFDKWLESRESQKAHGKKSEQKSEENPIISSELTTFEVAIQHKPAKQEV</sequence>
<protein>
    <submittedName>
        <fullName evidence="2">Heme oxygenase (Staphylobilin-producing)</fullName>
        <ecNumber evidence="2">1.14.99.48</ecNumber>
    </submittedName>
</protein>
<dbReference type="AlphaFoldDB" id="A0A927MLS2"/>
<dbReference type="Gene3D" id="3.30.70.100">
    <property type="match status" value="1"/>
</dbReference>
<dbReference type="InterPro" id="IPR007138">
    <property type="entry name" value="ABM_dom"/>
</dbReference>
<evidence type="ECO:0000259" key="1">
    <source>
        <dbReference type="PROSITE" id="PS51725"/>
    </source>
</evidence>
<reference evidence="2" key="1">
    <citation type="submission" date="2020-10" db="EMBL/GenBank/DDBJ databases">
        <title>Genomic Encyclopedia of Type Strains, Phase IV (KMG-IV): sequencing the most valuable type-strain genomes for metagenomic binning, comparative biology and taxonomic classification.</title>
        <authorList>
            <person name="Goeker M."/>
        </authorList>
    </citation>
    <scope>NUCLEOTIDE SEQUENCE</scope>
    <source>
        <strain evidence="2">DSM 13886</strain>
    </source>
</reference>
<dbReference type="InterPro" id="IPR050404">
    <property type="entry name" value="Heme-degrading_MO"/>
</dbReference>
<dbReference type="EMBL" id="JADBEL010000012">
    <property type="protein sequence ID" value="MBE1555252.1"/>
    <property type="molecule type" value="Genomic_DNA"/>
</dbReference>
<evidence type="ECO:0000313" key="3">
    <source>
        <dbReference type="Proteomes" id="UP000658225"/>
    </source>
</evidence>
<dbReference type="Proteomes" id="UP000658225">
    <property type="component" value="Unassembled WGS sequence"/>
</dbReference>
<evidence type="ECO:0000313" key="2">
    <source>
        <dbReference type="EMBL" id="MBE1555252.1"/>
    </source>
</evidence>
<gene>
    <name evidence="2" type="ORF">H4683_002357</name>
</gene>
<keyword evidence="2" id="KW-0560">Oxidoreductase</keyword>
<dbReference type="GO" id="GO:0016491">
    <property type="term" value="F:oxidoreductase activity"/>
    <property type="evidence" value="ECO:0007669"/>
    <property type="project" value="UniProtKB-KW"/>
</dbReference>
<dbReference type="EC" id="1.14.99.48" evidence="2"/>
<organism evidence="2 3">
    <name type="scientific">Sporosarcina limicola</name>
    <dbReference type="NCBI Taxonomy" id="34101"/>
    <lineage>
        <taxon>Bacteria</taxon>
        <taxon>Bacillati</taxon>
        <taxon>Bacillota</taxon>
        <taxon>Bacilli</taxon>
        <taxon>Bacillales</taxon>
        <taxon>Caryophanaceae</taxon>
        <taxon>Sporosarcina</taxon>
    </lineage>
</organism>
<keyword evidence="3" id="KW-1185">Reference proteome</keyword>
<dbReference type="PANTHER" id="PTHR34474:SF4">
    <property type="entry name" value="HEME OXYGENASE (STAPHYLOBILIN-PRODUCING) 1"/>
    <property type="match status" value="1"/>
</dbReference>
<dbReference type="PANTHER" id="PTHR34474">
    <property type="entry name" value="SIGNAL TRANSDUCTION PROTEIN TRAP"/>
    <property type="match status" value="1"/>
</dbReference>